<sequence>MKFPVDRVQQLIWEELDSYALSGFCHDKSVDFPSRPFGLLADSQGYGYISPSFVPTDCFRWRRRVSDHGDSQREDEKGENGQDPDCKEPTSWLSSWFSREIPNMKTLTTITVRIRRNLSEYKNGVREPSYLTKLVRTGSNELTHPYLIKGFGVAIALLILYRLRSQIQILNLAIMVPQLGLGAISLADKNAFEHLTSLSICVFPAPGIAVTVMDDILVNCIQAAKKLRSLKFCFPFSSPGFVDVDDSPFMTWKAALTSKLLNEPHWPQLDSFHVINNSRLINFQNDGSRDRGNRIYTALRENTVPPIVNLGPQLRELRMENCYVNYIDLMLMRNHNVFPNLESIDLRHPESIRGLDRLVSPDNLLTFLKGDMTEEQFETVIGKEHFSRDSRLFWIDTTKSSSQDCPVCCPPPPPPPS</sequence>
<comment type="caution">
    <text evidence="1">The sequence shown here is derived from an EMBL/GenBank/DDBJ whole genome shotgun (WGS) entry which is preliminary data.</text>
</comment>
<name>A0ACC2JZH0_9PEZI</name>
<dbReference type="Proteomes" id="UP001153332">
    <property type="component" value="Unassembled WGS sequence"/>
</dbReference>
<gene>
    <name evidence="1" type="ORF">O1611_g932</name>
</gene>
<accession>A0ACC2JZH0</accession>
<dbReference type="EMBL" id="JAPUUL010000095">
    <property type="protein sequence ID" value="KAJ8132699.1"/>
    <property type="molecule type" value="Genomic_DNA"/>
</dbReference>
<proteinExistence type="predicted"/>
<organism evidence="1 2">
    <name type="scientific">Lasiodiplodia mahajangana</name>
    <dbReference type="NCBI Taxonomy" id="1108764"/>
    <lineage>
        <taxon>Eukaryota</taxon>
        <taxon>Fungi</taxon>
        <taxon>Dikarya</taxon>
        <taxon>Ascomycota</taxon>
        <taxon>Pezizomycotina</taxon>
        <taxon>Dothideomycetes</taxon>
        <taxon>Dothideomycetes incertae sedis</taxon>
        <taxon>Botryosphaeriales</taxon>
        <taxon>Botryosphaeriaceae</taxon>
        <taxon>Lasiodiplodia</taxon>
    </lineage>
</organism>
<protein>
    <submittedName>
        <fullName evidence="1">Uncharacterized protein</fullName>
    </submittedName>
</protein>
<keyword evidence="2" id="KW-1185">Reference proteome</keyword>
<evidence type="ECO:0000313" key="2">
    <source>
        <dbReference type="Proteomes" id="UP001153332"/>
    </source>
</evidence>
<evidence type="ECO:0000313" key="1">
    <source>
        <dbReference type="EMBL" id="KAJ8132699.1"/>
    </source>
</evidence>
<reference evidence="1" key="1">
    <citation type="submission" date="2022-12" db="EMBL/GenBank/DDBJ databases">
        <title>Genome Sequence of Lasiodiplodia mahajangana.</title>
        <authorList>
            <person name="Buettner E."/>
        </authorList>
    </citation>
    <scope>NUCLEOTIDE SEQUENCE</scope>
    <source>
        <strain evidence="1">VT137</strain>
    </source>
</reference>